<gene>
    <name evidence="3" type="ORF">ACFQ4H_19630</name>
</gene>
<dbReference type="InterPro" id="IPR036938">
    <property type="entry name" value="PAP2/HPO_sf"/>
</dbReference>
<dbReference type="Gene3D" id="1.20.144.10">
    <property type="entry name" value="Phosphatidic acid phosphatase type 2/haloperoxidase"/>
    <property type="match status" value="1"/>
</dbReference>
<comment type="caution">
    <text evidence="3">The sequence shown here is derived from an EMBL/GenBank/DDBJ whole genome shotgun (WGS) entry which is preliminary data.</text>
</comment>
<feature type="transmembrane region" description="Helical" evidence="1">
    <location>
        <begin position="216"/>
        <end position="239"/>
    </location>
</feature>
<keyword evidence="1" id="KW-0812">Transmembrane</keyword>
<dbReference type="Proteomes" id="UP001597260">
    <property type="component" value="Unassembled WGS sequence"/>
</dbReference>
<dbReference type="SMART" id="SM00014">
    <property type="entry name" value="acidPPc"/>
    <property type="match status" value="1"/>
</dbReference>
<evidence type="ECO:0000313" key="3">
    <source>
        <dbReference type="EMBL" id="MFD1323301.1"/>
    </source>
</evidence>
<feature type="transmembrane region" description="Helical" evidence="1">
    <location>
        <begin position="259"/>
        <end position="281"/>
    </location>
</feature>
<name>A0ABW3YIP6_9ACTN</name>
<dbReference type="SUPFAM" id="SSF48317">
    <property type="entry name" value="Acid phosphatase/Vanadium-dependent haloperoxidase"/>
    <property type="match status" value="1"/>
</dbReference>
<feature type="transmembrane region" description="Helical" evidence="1">
    <location>
        <begin position="128"/>
        <end position="149"/>
    </location>
</feature>
<dbReference type="Pfam" id="PF01569">
    <property type="entry name" value="PAP2"/>
    <property type="match status" value="1"/>
</dbReference>
<keyword evidence="4" id="KW-1185">Reference proteome</keyword>
<feature type="transmembrane region" description="Helical" evidence="1">
    <location>
        <begin position="12"/>
        <end position="31"/>
    </location>
</feature>
<sequence>MQGRTRGRTAGWLVLLAIVQGLAFVALWWVAVRTGRGQSLDTIALAGNTIGQHRIEDLVDTVLNAMSVLSLLAATAVIGFIALIRGRIALALVTTLLIAGANVTTQLLKHGLYRPDLGIDPERAAVGNTLPSGHTTVAASVAVALVLVLPARVRGWGALLAAGYAALAGVGTLSAGWHRPSDAAAAMLVVGVWAALAGILLLLSQHEDAQVEPQDAHHTALTVLGLGGLALVTVAALAVYLTNDVLLIPPESLSRRRLFVAYAGSAAGIAGVASLVMALVLTTVHRVVPRHNG</sequence>
<feature type="domain" description="Phosphatidic acid phosphatase type 2/haloperoxidase" evidence="2">
    <location>
        <begin position="90"/>
        <end position="198"/>
    </location>
</feature>
<dbReference type="RefSeq" id="WP_377572452.1">
    <property type="nucleotide sequence ID" value="NZ_JBHTMP010000030.1"/>
</dbReference>
<organism evidence="3 4">
    <name type="scientific">Micromonospora sonneratiae</name>
    <dbReference type="NCBI Taxonomy" id="1184706"/>
    <lineage>
        <taxon>Bacteria</taxon>
        <taxon>Bacillati</taxon>
        <taxon>Actinomycetota</taxon>
        <taxon>Actinomycetes</taxon>
        <taxon>Micromonosporales</taxon>
        <taxon>Micromonosporaceae</taxon>
        <taxon>Micromonospora</taxon>
    </lineage>
</organism>
<proteinExistence type="predicted"/>
<evidence type="ECO:0000313" key="4">
    <source>
        <dbReference type="Proteomes" id="UP001597260"/>
    </source>
</evidence>
<keyword evidence="1" id="KW-0472">Membrane</keyword>
<evidence type="ECO:0000259" key="2">
    <source>
        <dbReference type="SMART" id="SM00014"/>
    </source>
</evidence>
<accession>A0ABW3YIP6</accession>
<dbReference type="InterPro" id="IPR000326">
    <property type="entry name" value="PAP2/HPO"/>
</dbReference>
<dbReference type="EMBL" id="JBHTMP010000030">
    <property type="protein sequence ID" value="MFD1323301.1"/>
    <property type="molecule type" value="Genomic_DNA"/>
</dbReference>
<keyword evidence="1" id="KW-1133">Transmembrane helix</keyword>
<reference evidence="4" key="1">
    <citation type="journal article" date="2019" name="Int. J. Syst. Evol. Microbiol.">
        <title>The Global Catalogue of Microorganisms (GCM) 10K type strain sequencing project: providing services to taxonomists for standard genome sequencing and annotation.</title>
        <authorList>
            <consortium name="The Broad Institute Genomics Platform"/>
            <consortium name="The Broad Institute Genome Sequencing Center for Infectious Disease"/>
            <person name="Wu L."/>
            <person name="Ma J."/>
        </authorList>
    </citation>
    <scope>NUCLEOTIDE SEQUENCE [LARGE SCALE GENOMIC DNA]</scope>
    <source>
        <strain evidence="4">JCM 31037</strain>
    </source>
</reference>
<feature type="transmembrane region" description="Helical" evidence="1">
    <location>
        <begin position="62"/>
        <end position="83"/>
    </location>
</feature>
<feature type="transmembrane region" description="Helical" evidence="1">
    <location>
        <begin position="90"/>
        <end position="108"/>
    </location>
</feature>
<feature type="transmembrane region" description="Helical" evidence="1">
    <location>
        <begin position="156"/>
        <end position="177"/>
    </location>
</feature>
<feature type="transmembrane region" description="Helical" evidence="1">
    <location>
        <begin position="183"/>
        <end position="204"/>
    </location>
</feature>
<evidence type="ECO:0000256" key="1">
    <source>
        <dbReference type="SAM" id="Phobius"/>
    </source>
</evidence>
<protein>
    <submittedName>
        <fullName evidence="3">Phosphatase PAP2 family protein</fullName>
    </submittedName>
</protein>